<keyword evidence="1" id="KW-0175">Coiled coil</keyword>
<dbReference type="STRING" id="6280.A0A0N4T7D1"/>
<feature type="coiled-coil region" evidence="1">
    <location>
        <begin position="111"/>
        <end position="145"/>
    </location>
</feature>
<reference evidence="3 4" key="2">
    <citation type="submission" date="2018-11" db="EMBL/GenBank/DDBJ databases">
        <authorList>
            <consortium name="Pathogen Informatics"/>
        </authorList>
    </citation>
    <scope>NUCLEOTIDE SEQUENCE [LARGE SCALE GENOMIC DNA]</scope>
</reference>
<evidence type="ECO:0000313" key="5">
    <source>
        <dbReference type="WBParaSite" id="BPAG_0000411801-mRNA-1"/>
    </source>
</evidence>
<evidence type="ECO:0000256" key="1">
    <source>
        <dbReference type="SAM" id="Coils"/>
    </source>
</evidence>
<protein>
    <submittedName>
        <fullName evidence="3 5">Uncharacterized protein</fullName>
    </submittedName>
</protein>
<keyword evidence="4" id="KW-1185">Reference proteome</keyword>
<dbReference type="AlphaFoldDB" id="A0A0N4T7D1"/>
<reference evidence="5" key="1">
    <citation type="submission" date="2017-02" db="UniProtKB">
        <authorList>
            <consortium name="WormBaseParasite"/>
        </authorList>
    </citation>
    <scope>IDENTIFICATION</scope>
</reference>
<accession>A0A0N4T7D1</accession>
<feature type="compositionally biased region" description="Basic and acidic residues" evidence="2">
    <location>
        <begin position="259"/>
        <end position="271"/>
    </location>
</feature>
<proteinExistence type="predicted"/>
<evidence type="ECO:0000256" key="2">
    <source>
        <dbReference type="SAM" id="MobiDB-lite"/>
    </source>
</evidence>
<dbReference type="Proteomes" id="UP000278627">
    <property type="component" value="Unassembled WGS sequence"/>
</dbReference>
<dbReference type="EMBL" id="UZAD01001700">
    <property type="protein sequence ID" value="VDN85268.1"/>
    <property type="molecule type" value="Genomic_DNA"/>
</dbReference>
<dbReference type="WBParaSite" id="BPAG_0000411801-mRNA-1">
    <property type="protein sequence ID" value="BPAG_0000411801-mRNA-1"/>
    <property type="gene ID" value="BPAG_0000411801"/>
</dbReference>
<organism evidence="5">
    <name type="scientific">Brugia pahangi</name>
    <name type="common">Filarial nematode worm</name>
    <dbReference type="NCBI Taxonomy" id="6280"/>
    <lineage>
        <taxon>Eukaryota</taxon>
        <taxon>Metazoa</taxon>
        <taxon>Ecdysozoa</taxon>
        <taxon>Nematoda</taxon>
        <taxon>Chromadorea</taxon>
        <taxon>Rhabditida</taxon>
        <taxon>Spirurina</taxon>
        <taxon>Spiruromorpha</taxon>
        <taxon>Filarioidea</taxon>
        <taxon>Onchocercidae</taxon>
        <taxon>Brugia</taxon>
    </lineage>
</organism>
<evidence type="ECO:0000313" key="3">
    <source>
        <dbReference type="EMBL" id="VDN85268.1"/>
    </source>
</evidence>
<sequence>MEMKLLFAESKLKETETLKIELKSAHQINQQLRDEVSLVILNFFCYFKVPKIGILYSYMGKKFLTTQLKRCYMLSDAAYFQLQKRLEEDGSRSKSRFRSMELDTSQMLAEVVRLKKLLVQEERAKESAKAKARKFEDELMIERRRCTEFSAVFERAKKIIILNLLSNYFSKQLNSQQCEAAQHKYQSLLSVCQKQQSHILDLYARIEEIVALSNSERLVNIEPQMLFPRSSLSEMCFLNGSSQGSFFPSELFDEENENDKDSSDICVRDDNPVVSLSKNDPKGGVL</sequence>
<gene>
    <name evidence="3" type="ORF">BPAG_LOCUS4082</name>
</gene>
<evidence type="ECO:0000313" key="4">
    <source>
        <dbReference type="Proteomes" id="UP000278627"/>
    </source>
</evidence>
<feature type="region of interest" description="Disordered" evidence="2">
    <location>
        <begin position="253"/>
        <end position="286"/>
    </location>
</feature>
<name>A0A0N4T7D1_BRUPA</name>